<dbReference type="InterPro" id="IPR001949">
    <property type="entry name" value="NADH-UbQ_OxRdtase_51kDa_CS"/>
</dbReference>
<name>X0X014_9ZZZZ</name>
<dbReference type="Pfam" id="PF10589">
    <property type="entry name" value="NADH_4Fe-4S"/>
    <property type="match status" value="1"/>
</dbReference>
<dbReference type="PROSITE" id="PS00645">
    <property type="entry name" value="COMPLEX1_51K_2"/>
    <property type="match status" value="1"/>
</dbReference>
<dbReference type="Gene3D" id="1.20.1440.230">
    <property type="entry name" value="NADH-ubiquinone oxidoreductase 51kDa subunit, iron-sulphur binding domain"/>
    <property type="match status" value="1"/>
</dbReference>
<evidence type="ECO:0000313" key="5">
    <source>
        <dbReference type="EMBL" id="GAG36524.1"/>
    </source>
</evidence>
<dbReference type="SUPFAM" id="SSF140490">
    <property type="entry name" value="Nqo1C-terminal domain-like"/>
    <property type="match status" value="1"/>
</dbReference>
<gene>
    <name evidence="5" type="ORF">S01H1_72603</name>
</gene>
<dbReference type="PROSITE" id="PS51379">
    <property type="entry name" value="4FE4S_FER_2"/>
    <property type="match status" value="1"/>
</dbReference>
<organism evidence="5">
    <name type="scientific">marine sediment metagenome</name>
    <dbReference type="NCBI Taxonomy" id="412755"/>
    <lineage>
        <taxon>unclassified sequences</taxon>
        <taxon>metagenomes</taxon>
        <taxon>ecological metagenomes</taxon>
    </lineage>
</organism>
<protein>
    <recommendedName>
        <fullName evidence="4">4Fe-4S ferredoxin-type domain-containing protein</fullName>
    </recommendedName>
</protein>
<comment type="caution">
    <text evidence="5">The sequence shown here is derived from an EMBL/GenBank/DDBJ whole genome shotgun (WGS) entry which is preliminary data.</text>
</comment>
<keyword evidence="2" id="KW-0408">Iron</keyword>
<proteinExistence type="predicted"/>
<dbReference type="AlphaFoldDB" id="X0X014"/>
<dbReference type="InterPro" id="IPR019554">
    <property type="entry name" value="Soluble_ligand-bd"/>
</dbReference>
<dbReference type="PANTHER" id="PTHR43578">
    <property type="entry name" value="NADH-QUINONE OXIDOREDUCTASE SUBUNIT F"/>
    <property type="match status" value="1"/>
</dbReference>
<dbReference type="GO" id="GO:0046872">
    <property type="term" value="F:metal ion binding"/>
    <property type="evidence" value="ECO:0007669"/>
    <property type="project" value="UniProtKB-KW"/>
</dbReference>
<accession>X0X014</accession>
<dbReference type="InterPro" id="IPR017896">
    <property type="entry name" value="4Fe4S_Fe-S-bd"/>
</dbReference>
<feature type="non-terminal residue" evidence="5">
    <location>
        <position position="243"/>
    </location>
</feature>
<feature type="domain" description="4Fe-4S ferredoxin-type" evidence="4">
    <location>
        <begin position="218"/>
        <end position="243"/>
    </location>
</feature>
<reference evidence="5" key="1">
    <citation type="journal article" date="2014" name="Front. Microbiol.">
        <title>High frequency of phylogenetically diverse reductive dehalogenase-homologous genes in deep subseafloor sedimentary metagenomes.</title>
        <authorList>
            <person name="Kawai M."/>
            <person name="Futagami T."/>
            <person name="Toyoda A."/>
            <person name="Takaki Y."/>
            <person name="Nishi S."/>
            <person name="Hori S."/>
            <person name="Arai W."/>
            <person name="Tsubouchi T."/>
            <person name="Morono Y."/>
            <person name="Uchiyama I."/>
            <person name="Ito T."/>
            <person name="Fujiyama A."/>
            <person name="Inagaki F."/>
            <person name="Takami H."/>
        </authorList>
    </citation>
    <scope>NUCLEOTIDE SEQUENCE</scope>
    <source>
        <strain evidence="5">Expedition CK06-06</strain>
    </source>
</reference>
<dbReference type="SUPFAM" id="SSF142984">
    <property type="entry name" value="Nqo1 middle domain-like"/>
    <property type="match status" value="1"/>
</dbReference>
<dbReference type="Pfam" id="PF10531">
    <property type="entry name" value="SLBB"/>
    <property type="match status" value="1"/>
</dbReference>
<dbReference type="EMBL" id="BARS01048440">
    <property type="protein sequence ID" value="GAG36524.1"/>
    <property type="molecule type" value="Genomic_DNA"/>
</dbReference>
<dbReference type="SMART" id="SM00928">
    <property type="entry name" value="NADH_4Fe-4S"/>
    <property type="match status" value="1"/>
</dbReference>
<dbReference type="InterPro" id="IPR019575">
    <property type="entry name" value="Nuop51_4Fe4S-bd"/>
</dbReference>
<dbReference type="Gene3D" id="3.10.20.600">
    <property type="match status" value="1"/>
</dbReference>
<dbReference type="FunFam" id="1.20.1440.230:FF:000001">
    <property type="entry name" value="Mitochondrial NADH dehydrogenase flavoprotein 1"/>
    <property type="match status" value="1"/>
</dbReference>
<sequence>METWANVAPIIDRGGKWYSDIGTETSKGTKVFSLVGKINNTGLLEVPMGITLRDIIYKIGGGIPDGKQFKAVQTGGPSGGCIPAEQLDLPVDYESLTEAGSMMGSGGMVVMDEDTCMVDIARYFLAFTKDESCGKCTPCREGTVQMNRILTDFTEGRGTLEDLDLLENLAISVKSTSLCGLGQTAPNPVLTTLRYFRDEYVAHIVDKKCPAHTCLALNTYGIDPEICVTNGHGCGVCRRECPE</sequence>
<evidence type="ECO:0000259" key="4">
    <source>
        <dbReference type="PROSITE" id="PS51379"/>
    </source>
</evidence>
<dbReference type="GO" id="GO:0051539">
    <property type="term" value="F:4 iron, 4 sulfur cluster binding"/>
    <property type="evidence" value="ECO:0007669"/>
    <property type="project" value="InterPro"/>
</dbReference>
<evidence type="ECO:0000256" key="3">
    <source>
        <dbReference type="ARBA" id="ARBA00023014"/>
    </source>
</evidence>
<evidence type="ECO:0000256" key="1">
    <source>
        <dbReference type="ARBA" id="ARBA00022723"/>
    </source>
</evidence>
<dbReference type="GO" id="GO:0010181">
    <property type="term" value="F:FMN binding"/>
    <property type="evidence" value="ECO:0007669"/>
    <property type="project" value="InterPro"/>
</dbReference>
<dbReference type="FunFam" id="3.10.20.600:FF:000007">
    <property type="entry name" value="NAD-reducing hydrogenase subunit HoxF"/>
    <property type="match status" value="1"/>
</dbReference>
<keyword evidence="1" id="KW-0479">Metal-binding</keyword>
<dbReference type="InterPro" id="IPR037207">
    <property type="entry name" value="Nuop51_4Fe4S-bd_sf"/>
</dbReference>
<dbReference type="GO" id="GO:0008137">
    <property type="term" value="F:NADH dehydrogenase (ubiquinone) activity"/>
    <property type="evidence" value="ECO:0007669"/>
    <property type="project" value="InterPro"/>
</dbReference>
<evidence type="ECO:0000256" key="2">
    <source>
        <dbReference type="ARBA" id="ARBA00023004"/>
    </source>
</evidence>
<dbReference type="PANTHER" id="PTHR43578:SF3">
    <property type="entry name" value="NADH-QUINONE OXIDOREDUCTASE SUBUNIT F"/>
    <property type="match status" value="1"/>
</dbReference>
<keyword evidence="3" id="KW-0411">Iron-sulfur</keyword>